<evidence type="ECO:0000256" key="2">
    <source>
        <dbReference type="ARBA" id="ARBA00008914"/>
    </source>
</evidence>
<sequence>MAKKKKCPECPAGEKWAVPYADFLSLLLALFIALYAISAVNKAKVEALKTEFIKIFEFPDTKSLKESSKTSNSSKEFDSPSIAVQTQTQAAVNVNANNERYKVTLDQAENQIAIDLPASIKFDPQSSKIYNPDVINFINIVAMIINKIPESVAVEIRGYADDFGDYATDYRLGIERAYSVFTMLTNGGVDSKRMRITSFGDSVKIMNSDLKIAKIYFKIDVKEKALQKSVLDILSELK</sequence>
<dbReference type="PROSITE" id="PS51123">
    <property type="entry name" value="OMPA_2"/>
    <property type="match status" value="1"/>
</dbReference>
<evidence type="ECO:0000256" key="8">
    <source>
        <dbReference type="SAM" id="Phobius"/>
    </source>
</evidence>
<gene>
    <name evidence="10" type="primary">motB</name>
    <name evidence="10" type="ORF">CLAN_1368</name>
</gene>
<evidence type="ECO:0000313" key="10">
    <source>
        <dbReference type="EMBL" id="ARQ98091.1"/>
    </source>
</evidence>
<evidence type="ECO:0000256" key="4">
    <source>
        <dbReference type="ARBA" id="ARBA00022692"/>
    </source>
</evidence>
<evidence type="ECO:0000256" key="6">
    <source>
        <dbReference type="ARBA" id="ARBA00023136"/>
    </source>
</evidence>
<proteinExistence type="inferred from homology"/>
<dbReference type="PANTHER" id="PTHR30329:SF21">
    <property type="entry name" value="LIPOPROTEIN YIAD-RELATED"/>
    <property type="match status" value="1"/>
</dbReference>
<dbReference type="EMBL" id="CP015578">
    <property type="protein sequence ID" value="ARQ98091.1"/>
    <property type="molecule type" value="Genomic_DNA"/>
</dbReference>
<dbReference type="NCBIfam" id="NF006285">
    <property type="entry name" value="PRK08457.1"/>
    <property type="match status" value="1"/>
</dbReference>
<dbReference type="PANTHER" id="PTHR30329">
    <property type="entry name" value="STATOR ELEMENT OF FLAGELLAR MOTOR COMPLEX"/>
    <property type="match status" value="1"/>
</dbReference>
<dbReference type="Pfam" id="PF13677">
    <property type="entry name" value="MotB_plug"/>
    <property type="match status" value="1"/>
</dbReference>
<reference evidence="11" key="2">
    <citation type="journal article" date="2017" name="Genome Biol. Evol.">
        <title>Comparative genomic analysis identifies a Campylobacter clade deficient in selenium metabolism.</title>
        <authorList>
            <person name="Miller W.G."/>
            <person name="Yee E."/>
            <person name="Lopes B.S."/>
            <person name="Chapman M.H."/>
            <person name="Huynh S."/>
            <person name="Bono J.L."/>
            <person name="Parker C.T."/>
            <person name="Strachan N.J.C."/>
            <person name="Forbes K.J."/>
        </authorList>
    </citation>
    <scope>NUCLEOTIDE SEQUENCE [LARGE SCALE GENOMIC DNA]</scope>
    <source>
        <strain evidence="11">NCTC 13004</strain>
    </source>
</reference>
<keyword evidence="10" id="KW-0966">Cell projection</keyword>
<reference evidence="11" key="1">
    <citation type="journal article" date="2017" name="Genome Biol. Evol.">
        <title>Comparative Genomic Analysis Identifies a Campylobacter Clade Deficient in Selenium Metabolism.</title>
        <authorList>
            <person name="Miller W.G."/>
            <person name="Yee E."/>
            <person name="Lopes B.S."/>
            <person name="Chapman M.H."/>
            <person name="Huynh S."/>
            <person name="Bono J.L."/>
            <person name="Parker C.T."/>
            <person name="Strachan N.J.C."/>
            <person name="Forbes K.J."/>
        </authorList>
    </citation>
    <scope>NUCLEOTIDE SEQUENCE [LARGE SCALE GENOMIC DNA]</scope>
    <source>
        <strain evidence="11">NCTC 13004</strain>
    </source>
</reference>
<organism evidence="10 11">
    <name type="scientific">Campylobacter lanienae NCTC 13004</name>
    <dbReference type="NCBI Taxonomy" id="1031753"/>
    <lineage>
        <taxon>Bacteria</taxon>
        <taxon>Pseudomonadati</taxon>
        <taxon>Campylobacterota</taxon>
        <taxon>Epsilonproteobacteria</taxon>
        <taxon>Campylobacterales</taxon>
        <taxon>Campylobacteraceae</taxon>
        <taxon>Campylobacter</taxon>
    </lineage>
</organism>
<accession>A0A1X9SPC7</accession>
<dbReference type="InterPro" id="IPR025713">
    <property type="entry name" value="MotB-like_N_dom"/>
</dbReference>
<keyword evidence="10" id="KW-0282">Flagellum</keyword>
<keyword evidence="3" id="KW-1003">Cell membrane</keyword>
<name>A0A1X9SPC7_9BACT</name>
<keyword evidence="4 8" id="KW-0812">Transmembrane</keyword>
<evidence type="ECO:0000313" key="11">
    <source>
        <dbReference type="Proteomes" id="UP000202031"/>
    </source>
</evidence>
<protein>
    <submittedName>
        <fullName evidence="10">Flagellar motor protein</fullName>
    </submittedName>
</protein>
<comment type="similarity">
    <text evidence="2">Belongs to the MotB family.</text>
</comment>
<evidence type="ECO:0000259" key="9">
    <source>
        <dbReference type="PROSITE" id="PS51123"/>
    </source>
</evidence>
<dbReference type="GeneID" id="46921836"/>
<dbReference type="Pfam" id="PF00691">
    <property type="entry name" value="OmpA"/>
    <property type="match status" value="1"/>
</dbReference>
<keyword evidence="6 7" id="KW-0472">Membrane</keyword>
<evidence type="ECO:0000256" key="1">
    <source>
        <dbReference type="ARBA" id="ARBA00004162"/>
    </source>
</evidence>
<dbReference type="InterPro" id="IPR050330">
    <property type="entry name" value="Bact_OuterMem_StrucFunc"/>
</dbReference>
<dbReference type="GO" id="GO:0005886">
    <property type="term" value="C:plasma membrane"/>
    <property type="evidence" value="ECO:0007669"/>
    <property type="project" value="UniProtKB-SubCell"/>
</dbReference>
<dbReference type="SUPFAM" id="SSF103088">
    <property type="entry name" value="OmpA-like"/>
    <property type="match status" value="1"/>
</dbReference>
<dbReference type="Gene3D" id="3.30.1330.60">
    <property type="entry name" value="OmpA-like domain"/>
    <property type="match status" value="1"/>
</dbReference>
<dbReference type="Proteomes" id="UP000202031">
    <property type="component" value="Chromosome"/>
</dbReference>
<evidence type="ECO:0000256" key="3">
    <source>
        <dbReference type="ARBA" id="ARBA00022475"/>
    </source>
</evidence>
<evidence type="ECO:0000256" key="7">
    <source>
        <dbReference type="PROSITE-ProRule" id="PRU00473"/>
    </source>
</evidence>
<comment type="subcellular location">
    <subcellularLocation>
        <location evidence="1">Cell membrane</location>
        <topology evidence="1">Single-pass membrane protein</topology>
    </subcellularLocation>
</comment>
<feature type="transmembrane region" description="Helical" evidence="8">
    <location>
        <begin position="20"/>
        <end position="40"/>
    </location>
</feature>
<keyword evidence="10" id="KW-0969">Cilium</keyword>
<dbReference type="KEGG" id="clx:CLAN_1368"/>
<evidence type="ECO:0000256" key="5">
    <source>
        <dbReference type="ARBA" id="ARBA00022989"/>
    </source>
</evidence>
<dbReference type="InterPro" id="IPR036737">
    <property type="entry name" value="OmpA-like_sf"/>
</dbReference>
<dbReference type="RefSeq" id="WP_096014336.1">
    <property type="nucleotide sequence ID" value="NZ_CP015578.1"/>
</dbReference>
<keyword evidence="5 8" id="KW-1133">Transmembrane helix</keyword>
<feature type="domain" description="OmpA-like" evidence="9">
    <location>
        <begin position="109"/>
        <end position="225"/>
    </location>
</feature>
<dbReference type="InterPro" id="IPR006665">
    <property type="entry name" value="OmpA-like"/>
</dbReference>
<dbReference type="AlphaFoldDB" id="A0A1X9SPC7"/>